<dbReference type="AlphaFoldDB" id="A0A8M9PDK8"/>
<dbReference type="KEGG" id="dre:101882614"/>
<protein>
    <submittedName>
        <fullName evidence="6">Zinc-binding protein A33</fullName>
    </submittedName>
</protein>
<dbReference type="InterPro" id="IPR001841">
    <property type="entry name" value="Znf_RING"/>
</dbReference>
<dbReference type="Proteomes" id="UP000000437">
    <property type="component" value="Chromosome 16"/>
</dbReference>
<dbReference type="SUPFAM" id="SSF57845">
    <property type="entry name" value="B-box zinc-binding domain"/>
    <property type="match status" value="1"/>
</dbReference>
<dbReference type="InterPro" id="IPR017907">
    <property type="entry name" value="Znf_RING_CS"/>
</dbReference>
<dbReference type="InterPro" id="IPR013320">
    <property type="entry name" value="ConA-like_dom_sf"/>
</dbReference>
<evidence type="ECO:0000313" key="6">
    <source>
        <dbReference type="RefSeq" id="XP_021322574.2"/>
    </source>
</evidence>
<dbReference type="SMART" id="SM00184">
    <property type="entry name" value="RING"/>
    <property type="match status" value="1"/>
</dbReference>
<dbReference type="PROSITE" id="PS50089">
    <property type="entry name" value="ZF_RING_2"/>
    <property type="match status" value="1"/>
</dbReference>
<dbReference type="Pfam" id="PF00643">
    <property type="entry name" value="zf-B_box"/>
    <property type="match status" value="1"/>
</dbReference>
<dbReference type="PROSITE" id="PS50119">
    <property type="entry name" value="ZF_BBOX"/>
    <property type="match status" value="1"/>
</dbReference>
<evidence type="ECO:0000256" key="4">
    <source>
        <dbReference type="PROSITE-ProRule" id="PRU00024"/>
    </source>
</evidence>
<keyword evidence="2 4" id="KW-0863">Zinc-finger</keyword>
<dbReference type="OrthoDB" id="654191at2759"/>
<dbReference type="PROSITE" id="PS00518">
    <property type="entry name" value="ZF_RING_1"/>
    <property type="match status" value="1"/>
</dbReference>
<gene>
    <name evidence="6" type="primary">LOC101882614</name>
</gene>
<evidence type="ECO:0000256" key="1">
    <source>
        <dbReference type="ARBA" id="ARBA00022723"/>
    </source>
</evidence>
<name>A0A8M9PDK8_DANRE</name>
<dbReference type="SUPFAM" id="SSF49899">
    <property type="entry name" value="Concanavalin A-like lectins/glucanases"/>
    <property type="match status" value="1"/>
</dbReference>
<proteinExistence type="predicted"/>
<dbReference type="PANTHER" id="PTHR24103">
    <property type="entry name" value="E3 UBIQUITIN-PROTEIN LIGASE TRIM"/>
    <property type="match status" value="1"/>
</dbReference>
<dbReference type="InterPro" id="IPR013083">
    <property type="entry name" value="Znf_RING/FYVE/PHD"/>
</dbReference>
<dbReference type="Pfam" id="PF15227">
    <property type="entry name" value="zf-C3HC4_4"/>
    <property type="match status" value="1"/>
</dbReference>
<dbReference type="RefSeq" id="XP_021322574.2">
    <property type="nucleotide sequence ID" value="XM_021466899.3"/>
</dbReference>
<dbReference type="Pfam" id="PF00622">
    <property type="entry name" value="SPRY"/>
    <property type="match status" value="1"/>
</dbReference>
<keyword evidence="5" id="KW-1185">Reference proteome</keyword>
<dbReference type="InterPro" id="IPR000315">
    <property type="entry name" value="Znf_B-box"/>
</dbReference>
<accession>A0A8M9PDK8</accession>
<evidence type="ECO:0000313" key="5">
    <source>
        <dbReference type="Proteomes" id="UP000000437"/>
    </source>
</evidence>
<dbReference type="Gene3D" id="3.30.40.10">
    <property type="entry name" value="Zinc/RING finger domain, C3HC4 (zinc finger)"/>
    <property type="match status" value="1"/>
</dbReference>
<evidence type="ECO:0000256" key="3">
    <source>
        <dbReference type="ARBA" id="ARBA00022833"/>
    </source>
</evidence>
<keyword evidence="1" id="KW-0479">Metal-binding</keyword>
<reference evidence="6" key="1">
    <citation type="submission" date="2025-08" db="UniProtKB">
        <authorList>
            <consortium name="RefSeq"/>
        </authorList>
    </citation>
    <scope>IDENTIFICATION</scope>
    <source>
        <strain evidence="6">Tuebingen</strain>
        <tissue evidence="6">Fibroblasts and whole tissue</tissue>
    </source>
</reference>
<dbReference type="InterPro" id="IPR043136">
    <property type="entry name" value="B30.2/SPRY_sf"/>
</dbReference>
<dbReference type="CDD" id="cd19800">
    <property type="entry name" value="Bbox2_xNF7-like"/>
    <property type="match status" value="1"/>
</dbReference>
<dbReference type="InterPro" id="IPR050143">
    <property type="entry name" value="TRIM/RBCC"/>
</dbReference>
<dbReference type="PROSITE" id="PS50188">
    <property type="entry name" value="B302_SPRY"/>
    <property type="match status" value="1"/>
</dbReference>
<dbReference type="Gene3D" id="2.60.120.920">
    <property type="match status" value="1"/>
</dbReference>
<sequence>MASALSLYLMCPVCLSDFKDPVSLPCEHVLCRQCASRYLESSKGPHKCPECRQNFTRTDLKGIRVLRNVVDAIQEQRKKKQLIQPNAEEMLCSEHKEPLKLFCVNDQRLVCLICKEGMKHSGHSFKPVKEAKEMSEKMVNKALSFILDDNKQMGDMILNQTLEITKSKERAKHLETLMHAQFKKMHDFLLKKEEDAMRQIQKAANSAEESMKHNGSLLSKLQIKGNSQVSILESGLKINQPERFLEWWSKDGFPLVNEISESKNIKFAIPTKFKSKHDGVRVICDHFTLGPYETDLPLMVWRDMLGPVKRDLSDSSTMDKDLKLAFKKENHQQPQGEDYFARFQKFHNGYRENYVESIQPGQVYWEVDIEAEPGWERGLTVRYYPKEKNTSLWQTLFNKGFENISLSVKNGRLYAVRGDKETLIANQTKPRRVGVYVDSVKHQVVFCNADSISLIHTVWCGDQ</sequence>
<dbReference type="InterPro" id="IPR001870">
    <property type="entry name" value="B30.2/SPRY"/>
</dbReference>
<dbReference type="Gene3D" id="3.30.160.60">
    <property type="entry name" value="Classic Zinc Finger"/>
    <property type="match status" value="1"/>
</dbReference>
<evidence type="ECO:0000256" key="2">
    <source>
        <dbReference type="ARBA" id="ARBA00022771"/>
    </source>
</evidence>
<dbReference type="InterPro" id="IPR003877">
    <property type="entry name" value="SPRY_dom"/>
</dbReference>
<dbReference type="SMART" id="SM00336">
    <property type="entry name" value="BBOX"/>
    <property type="match status" value="1"/>
</dbReference>
<dbReference type="SUPFAM" id="SSF57850">
    <property type="entry name" value="RING/U-box"/>
    <property type="match status" value="1"/>
</dbReference>
<organism evidence="5 6">
    <name type="scientific">Danio rerio</name>
    <name type="common">Zebrafish</name>
    <name type="synonym">Brachydanio rerio</name>
    <dbReference type="NCBI Taxonomy" id="7955"/>
    <lineage>
        <taxon>Eukaryota</taxon>
        <taxon>Metazoa</taxon>
        <taxon>Chordata</taxon>
        <taxon>Craniata</taxon>
        <taxon>Vertebrata</taxon>
        <taxon>Euteleostomi</taxon>
        <taxon>Actinopterygii</taxon>
        <taxon>Neopterygii</taxon>
        <taxon>Teleostei</taxon>
        <taxon>Ostariophysi</taxon>
        <taxon>Cypriniformes</taxon>
        <taxon>Danionidae</taxon>
        <taxon>Danioninae</taxon>
        <taxon>Danio</taxon>
    </lineage>
</organism>
<keyword evidence="3" id="KW-0862">Zinc</keyword>
<dbReference type="GO" id="GO:0008270">
    <property type="term" value="F:zinc ion binding"/>
    <property type="evidence" value="ECO:0007669"/>
    <property type="project" value="UniProtKB-KW"/>
</dbReference>